<accession>W6Z7U5</accession>
<dbReference type="KEGG" id="bor:COCMIDRAFT_110688"/>
<dbReference type="EMBL" id="KI964261">
    <property type="protein sequence ID" value="EUC39751.1"/>
    <property type="molecule type" value="Genomic_DNA"/>
</dbReference>
<gene>
    <name evidence="1" type="ORF">COCMIDRAFT_110688</name>
</gene>
<dbReference type="AlphaFoldDB" id="W6Z7U5"/>
<dbReference type="HOGENOM" id="CLU_2612406_0_0_1"/>
<proteinExistence type="predicted"/>
<evidence type="ECO:0000313" key="1">
    <source>
        <dbReference type="EMBL" id="EUC39751.1"/>
    </source>
</evidence>
<sequence>MSPFFQLPRELRDLIYDYYVRCDGGYVYDVEARKFRQADGGPVFNALALTCRQAAFELEGLAFQVNTITFSAAYTESLR</sequence>
<reference evidence="1 2" key="1">
    <citation type="journal article" date="2013" name="PLoS Genet.">
        <title>Comparative genome structure, secondary metabolite, and effector coding capacity across Cochliobolus pathogens.</title>
        <authorList>
            <person name="Condon B.J."/>
            <person name="Leng Y."/>
            <person name="Wu D."/>
            <person name="Bushley K.E."/>
            <person name="Ohm R.A."/>
            <person name="Otillar R."/>
            <person name="Martin J."/>
            <person name="Schackwitz W."/>
            <person name="Grimwood J."/>
            <person name="MohdZainudin N."/>
            <person name="Xue C."/>
            <person name="Wang R."/>
            <person name="Manning V.A."/>
            <person name="Dhillon B."/>
            <person name="Tu Z.J."/>
            <person name="Steffenson B.J."/>
            <person name="Salamov A."/>
            <person name="Sun H."/>
            <person name="Lowry S."/>
            <person name="LaButti K."/>
            <person name="Han J."/>
            <person name="Copeland A."/>
            <person name="Lindquist E."/>
            <person name="Barry K."/>
            <person name="Schmutz J."/>
            <person name="Baker S.E."/>
            <person name="Ciuffetti L.M."/>
            <person name="Grigoriev I.V."/>
            <person name="Zhong S."/>
            <person name="Turgeon B.G."/>
        </authorList>
    </citation>
    <scope>NUCLEOTIDE SEQUENCE [LARGE SCALE GENOMIC DNA]</scope>
    <source>
        <strain evidence="1 2">ATCC 44560</strain>
    </source>
</reference>
<keyword evidence="2" id="KW-1185">Reference proteome</keyword>
<protein>
    <submittedName>
        <fullName evidence="1">Uncharacterized protein</fullName>
    </submittedName>
</protein>
<dbReference type="GeneID" id="19119640"/>
<name>W6Z7U5_COCMI</name>
<organism evidence="1 2">
    <name type="scientific">Bipolaris oryzae ATCC 44560</name>
    <dbReference type="NCBI Taxonomy" id="930090"/>
    <lineage>
        <taxon>Eukaryota</taxon>
        <taxon>Fungi</taxon>
        <taxon>Dikarya</taxon>
        <taxon>Ascomycota</taxon>
        <taxon>Pezizomycotina</taxon>
        <taxon>Dothideomycetes</taxon>
        <taxon>Pleosporomycetidae</taxon>
        <taxon>Pleosporales</taxon>
        <taxon>Pleosporineae</taxon>
        <taxon>Pleosporaceae</taxon>
        <taxon>Bipolaris</taxon>
    </lineage>
</organism>
<dbReference type="RefSeq" id="XP_007693733.1">
    <property type="nucleotide sequence ID" value="XM_007695543.1"/>
</dbReference>
<evidence type="ECO:0000313" key="2">
    <source>
        <dbReference type="Proteomes" id="UP000054032"/>
    </source>
</evidence>
<dbReference type="Proteomes" id="UP000054032">
    <property type="component" value="Unassembled WGS sequence"/>
</dbReference>
<dbReference type="OrthoDB" id="3880115at2759"/>
<feature type="non-terminal residue" evidence="1">
    <location>
        <position position="79"/>
    </location>
</feature>